<evidence type="ECO:0000313" key="2">
    <source>
        <dbReference type="Proteomes" id="UP000032707"/>
    </source>
</evidence>
<dbReference type="PATRIC" id="fig|909420.4.peg.2449"/>
<dbReference type="AlphaFoldDB" id="E6N042"/>
<sequence>MVEIPNKRFKTCRCHGSHIQCLKHRRPSAKAAAFEFGFPALPRVRGNADQTRYPFVRQPPQFRQHRHQRSRRYRTDAFDLLRHLGFAVKMRVGVVVDLFVRFVNQPVKMGNQLFDASDLRFVNLMQTVFLGSPHIRRLVAAVNQGFQHFFRFCGRVVGHGLPIFFLCLHLCEEGRHFGIFGVGFGQRLRLGKLMRLTRVGDNHGYACSVDGFGGGDFETSGTFRHDEGDLVFFKVFDSMGDTFGVVGFGFGFRQRRNGDDEVSFGDVDIVN</sequence>
<accession>E6N042</accession>
<protein>
    <submittedName>
        <fullName evidence="1">Uncharacterized protein</fullName>
    </submittedName>
</protein>
<name>E6N042_NEIMH</name>
<dbReference type="Proteomes" id="UP000032707">
    <property type="component" value="Unassembled WGS sequence"/>
</dbReference>
<comment type="caution">
    <text evidence="1">The sequence shown here is derived from an EMBL/GenBank/DDBJ whole genome shotgun (WGS) entry which is preliminary data.</text>
</comment>
<reference evidence="1 2" key="1">
    <citation type="journal article" date="2011" name="J. Bacteriol.">
        <title>Genome sequence of Neisseria meningitidis serogroup B strain H44/76.</title>
        <authorList>
            <person name="Piet J.R."/>
            <person name="Huis In 't Veld R.A."/>
            <person name="van Schaik B.D."/>
            <person name="van Kampen A.H."/>
            <person name="Baas F."/>
            <person name="van de Beek D."/>
            <person name="Pannekoek Y."/>
            <person name="van der Ende A."/>
        </authorList>
    </citation>
    <scope>NUCLEOTIDE SEQUENCE [LARGE SCALE GENOMIC DNA]</scope>
    <source>
        <strain evidence="1 2">H44/76</strain>
    </source>
</reference>
<dbReference type="EMBL" id="AEQZ01000044">
    <property type="protein sequence ID" value="EFV62830.1"/>
    <property type="molecule type" value="Genomic_DNA"/>
</dbReference>
<gene>
    <name evidence="1" type="ORF">NMH_2222</name>
</gene>
<organism evidence="1 2">
    <name type="scientific">Neisseria meningitidis serogroup B / serotype 15 (strain H44/76)</name>
    <dbReference type="NCBI Taxonomy" id="909420"/>
    <lineage>
        <taxon>Bacteria</taxon>
        <taxon>Pseudomonadati</taxon>
        <taxon>Pseudomonadota</taxon>
        <taxon>Betaproteobacteria</taxon>
        <taxon>Neisseriales</taxon>
        <taxon>Neisseriaceae</taxon>
        <taxon>Neisseria</taxon>
    </lineage>
</organism>
<proteinExistence type="predicted"/>
<evidence type="ECO:0000313" key="1">
    <source>
        <dbReference type="EMBL" id="EFV62830.1"/>
    </source>
</evidence>